<evidence type="ECO:0000256" key="1">
    <source>
        <dbReference type="SAM" id="MobiDB-lite"/>
    </source>
</evidence>
<dbReference type="Proteomes" id="UP000002668">
    <property type="component" value="Genome"/>
</dbReference>
<sequence length="321" mass="36317">MSISNDGQMASHDNDMIITGDGKIIIDVDELTSEVDKMSTDDKISTDDDPSNRDPANITQVLPNANYAPLHKTSSKPYMPFDVIHLIATHMDSAVEVGKMRLASKDFCCAAYTPFMKLIGEGRTIYPRYDCFGKFLSLLAANPKLGVHVRNITLVSEGLREHEYRSMWAWEFLEDKLDLPKFSVEDTDIINEVNYLHAEEAVDNAAFLNTGGYRTMLTRLLSRLPRLETITIRKLRQGEHTPGWTGPNLLQGLSFYRPDLDTNDIYYGDWKYDSLHNRITEYIDEFGEEFKEEDAGPQASFQEDFDAAFLASGTMATVVEV</sequence>
<feature type="compositionally biased region" description="Basic and acidic residues" evidence="1">
    <location>
        <begin position="36"/>
        <end position="52"/>
    </location>
</feature>
<dbReference type="RefSeq" id="XP_003842527.1">
    <property type="nucleotide sequence ID" value="XM_003842479.1"/>
</dbReference>
<gene>
    <name evidence="2" type="ORF">LEMA_P082870.1</name>
</gene>
<proteinExistence type="predicted"/>
<organism evidence="2 3">
    <name type="scientific">Leptosphaeria maculans (strain JN3 / isolate v23.1.3 / race Av1-4-5-6-7-8)</name>
    <name type="common">Blackleg fungus</name>
    <name type="synonym">Phoma lingam</name>
    <dbReference type="NCBI Taxonomy" id="985895"/>
    <lineage>
        <taxon>Eukaryota</taxon>
        <taxon>Fungi</taxon>
        <taxon>Dikarya</taxon>
        <taxon>Ascomycota</taxon>
        <taxon>Pezizomycotina</taxon>
        <taxon>Dothideomycetes</taxon>
        <taxon>Pleosporomycetidae</taxon>
        <taxon>Pleosporales</taxon>
        <taxon>Pleosporineae</taxon>
        <taxon>Leptosphaeriaceae</taxon>
        <taxon>Plenodomus</taxon>
        <taxon>Plenodomus lingam/Leptosphaeria maculans species complex</taxon>
    </lineage>
</organism>
<dbReference type="eggNOG" id="ENOG502RA88">
    <property type="taxonomic scope" value="Eukaryota"/>
</dbReference>
<dbReference type="OMA" id="HERWCAS"/>
<evidence type="ECO:0000313" key="3">
    <source>
        <dbReference type="Proteomes" id="UP000002668"/>
    </source>
</evidence>
<feature type="region of interest" description="Disordered" evidence="1">
    <location>
        <begin position="36"/>
        <end position="59"/>
    </location>
</feature>
<keyword evidence="3" id="KW-1185">Reference proteome</keyword>
<evidence type="ECO:0000313" key="2">
    <source>
        <dbReference type="EMBL" id="CBX99048.1"/>
    </source>
</evidence>
<dbReference type="GeneID" id="13282565"/>
<protein>
    <submittedName>
        <fullName evidence="2">Uncharacterized protein</fullName>
    </submittedName>
</protein>
<accession>E5A603</accession>
<name>E5A603_LEPMJ</name>
<dbReference type="InParanoid" id="E5A603"/>
<reference evidence="3" key="1">
    <citation type="journal article" date="2011" name="Nat. Commun.">
        <title>Effector diversification within compartments of the Leptosphaeria maculans genome affected by Repeat-Induced Point mutations.</title>
        <authorList>
            <person name="Rouxel T."/>
            <person name="Grandaubert J."/>
            <person name="Hane J.K."/>
            <person name="Hoede C."/>
            <person name="van de Wouw A.P."/>
            <person name="Couloux A."/>
            <person name="Dominguez V."/>
            <person name="Anthouard V."/>
            <person name="Bally P."/>
            <person name="Bourras S."/>
            <person name="Cozijnsen A.J."/>
            <person name="Ciuffetti L.M."/>
            <person name="Degrave A."/>
            <person name="Dilmaghani A."/>
            <person name="Duret L."/>
            <person name="Fudal I."/>
            <person name="Goodwin S.B."/>
            <person name="Gout L."/>
            <person name="Glaser N."/>
            <person name="Linglin J."/>
            <person name="Kema G.H.J."/>
            <person name="Lapalu N."/>
            <person name="Lawrence C.B."/>
            <person name="May K."/>
            <person name="Meyer M."/>
            <person name="Ollivier B."/>
            <person name="Poulain J."/>
            <person name="Schoch C.L."/>
            <person name="Simon A."/>
            <person name="Spatafora J.W."/>
            <person name="Stachowiak A."/>
            <person name="Turgeon B.G."/>
            <person name="Tyler B.M."/>
            <person name="Vincent D."/>
            <person name="Weissenbach J."/>
            <person name="Amselem J."/>
            <person name="Quesneville H."/>
            <person name="Oliver R.P."/>
            <person name="Wincker P."/>
            <person name="Balesdent M.-H."/>
            <person name="Howlett B.J."/>
        </authorList>
    </citation>
    <scope>NUCLEOTIDE SEQUENCE [LARGE SCALE GENOMIC DNA]</scope>
    <source>
        <strain evidence="3">JN3 / isolate v23.1.3 / race Av1-4-5-6-7-8</strain>
    </source>
</reference>
<dbReference type="EMBL" id="FP929135">
    <property type="protein sequence ID" value="CBX99048.1"/>
    <property type="molecule type" value="Genomic_DNA"/>
</dbReference>
<dbReference type="HOGENOM" id="CLU_069839_0_0_1"/>
<dbReference type="VEuPathDB" id="FungiDB:LEMA_P082870.1"/>
<dbReference type="OrthoDB" id="190265at2759"/>
<dbReference type="AlphaFoldDB" id="E5A603"/>